<evidence type="ECO:0000259" key="1">
    <source>
        <dbReference type="Pfam" id="PF00534"/>
    </source>
</evidence>
<dbReference type="PATRIC" id="fig|46506.5.peg.24"/>
<dbReference type="STRING" id="46506.AA415_00019"/>
<reference evidence="2 3" key="1">
    <citation type="journal article" date="2016" name="BMC Genomics">
        <title>Type VI secretion systems of human gut Bacteroidales segregate into three genetic architectures, two of which are contained on mobile genetic elements.</title>
        <authorList>
            <person name="Coyne M.J."/>
            <person name="Roelofs K.G."/>
            <person name="Comstock L.E."/>
        </authorList>
    </citation>
    <scope>NUCLEOTIDE SEQUENCE [LARGE SCALE GENOMIC DNA]</scope>
    <source>
        <strain evidence="2 3">CL09T03C01</strain>
    </source>
</reference>
<organism evidence="2 3">
    <name type="scientific">Bacteroides stercoris</name>
    <dbReference type="NCBI Taxonomy" id="46506"/>
    <lineage>
        <taxon>Bacteria</taxon>
        <taxon>Pseudomonadati</taxon>
        <taxon>Bacteroidota</taxon>
        <taxon>Bacteroidia</taxon>
        <taxon>Bacteroidales</taxon>
        <taxon>Bacteroidaceae</taxon>
        <taxon>Bacteroides</taxon>
    </lineage>
</organism>
<dbReference type="InterPro" id="IPR001296">
    <property type="entry name" value="Glyco_trans_1"/>
</dbReference>
<sequence length="357" mass="41564">MKILLLLITQNVGGVEKRFYNYCKYIADKTDNNYTVVVSRSLINSLGEIKFDNHNKIKKYGFNWNKKTRFHRYIDYLSILFVLIQVSKKKYDIIHYITGSSLLFEKLLYSKKKVFSCVDSRTEMQDITFTGSIFRRIMNLNFKIDCLDENIQNKIRKYYPDKSGNIFVSPCSFINYQDTDCSNEDKTNTICFAGRLEEFKGIHLLKDILLEIIKQTDFNVVILGKGSYFAKIEEIIIKHDLNGRVKLGYYTDIKHVLRNSVIFLSLQKEENYPSQSLLEAMACKNAIIATDVGLTRKIVKKEFGELIKFDKDDLLNSIKKLSLKPDLLSMGALAREFALSNHNIGKFHNYLMYLYAH</sequence>
<keyword evidence="3" id="KW-1185">Reference proteome</keyword>
<dbReference type="PANTHER" id="PTHR12526">
    <property type="entry name" value="GLYCOSYLTRANSFERASE"/>
    <property type="match status" value="1"/>
</dbReference>
<dbReference type="Proteomes" id="UP000056419">
    <property type="component" value="Unassembled WGS sequence"/>
</dbReference>
<evidence type="ECO:0000313" key="2">
    <source>
        <dbReference type="EMBL" id="KWR57486.1"/>
    </source>
</evidence>
<dbReference type="Pfam" id="PF00534">
    <property type="entry name" value="Glycos_transf_1"/>
    <property type="match status" value="1"/>
</dbReference>
<comment type="caution">
    <text evidence="2">The sequence shown here is derived from an EMBL/GenBank/DDBJ whole genome shotgun (WGS) entry which is preliminary data.</text>
</comment>
<keyword evidence="2" id="KW-0808">Transferase</keyword>
<dbReference type="SUPFAM" id="SSF53756">
    <property type="entry name" value="UDP-Glycosyltransferase/glycogen phosphorylase"/>
    <property type="match status" value="1"/>
</dbReference>
<dbReference type="CDD" id="cd03801">
    <property type="entry name" value="GT4_PimA-like"/>
    <property type="match status" value="1"/>
</dbReference>
<proteinExistence type="predicted"/>
<gene>
    <name evidence="2" type="primary">rfaG</name>
    <name evidence="2" type="ORF">AA415_00019</name>
</gene>
<dbReference type="Gene3D" id="3.40.50.2000">
    <property type="entry name" value="Glycogen Phosphorylase B"/>
    <property type="match status" value="2"/>
</dbReference>
<evidence type="ECO:0000313" key="3">
    <source>
        <dbReference type="Proteomes" id="UP000056419"/>
    </source>
</evidence>
<accession>A0A108TCK2</accession>
<protein>
    <submittedName>
        <fullName evidence="2">Glycosyltransferase</fullName>
    </submittedName>
</protein>
<dbReference type="EMBL" id="LRGC01000001">
    <property type="protein sequence ID" value="KWR57486.1"/>
    <property type="molecule type" value="Genomic_DNA"/>
</dbReference>
<dbReference type="GO" id="GO:0016757">
    <property type="term" value="F:glycosyltransferase activity"/>
    <property type="evidence" value="ECO:0007669"/>
    <property type="project" value="InterPro"/>
</dbReference>
<name>A0A108TCK2_BACSE</name>
<feature type="domain" description="Glycosyl transferase family 1" evidence="1">
    <location>
        <begin position="184"/>
        <end position="326"/>
    </location>
</feature>
<dbReference type="AlphaFoldDB" id="A0A108TCK2"/>
<dbReference type="RefSeq" id="WP_060384904.1">
    <property type="nucleotide sequence ID" value="NZ_LRGC01000001.1"/>
</dbReference>